<evidence type="ECO:0000313" key="2">
    <source>
        <dbReference type="Proteomes" id="UP001064048"/>
    </source>
</evidence>
<gene>
    <name evidence="1" type="ORF">MSG28_002072</name>
</gene>
<organism evidence="1 2">
    <name type="scientific">Choristoneura fumiferana</name>
    <name type="common">Spruce budworm moth</name>
    <name type="synonym">Archips fumiferana</name>
    <dbReference type="NCBI Taxonomy" id="7141"/>
    <lineage>
        <taxon>Eukaryota</taxon>
        <taxon>Metazoa</taxon>
        <taxon>Ecdysozoa</taxon>
        <taxon>Arthropoda</taxon>
        <taxon>Hexapoda</taxon>
        <taxon>Insecta</taxon>
        <taxon>Pterygota</taxon>
        <taxon>Neoptera</taxon>
        <taxon>Endopterygota</taxon>
        <taxon>Lepidoptera</taxon>
        <taxon>Glossata</taxon>
        <taxon>Ditrysia</taxon>
        <taxon>Tortricoidea</taxon>
        <taxon>Tortricidae</taxon>
        <taxon>Tortricinae</taxon>
        <taxon>Choristoneura</taxon>
    </lineage>
</organism>
<keyword evidence="2" id="KW-1185">Reference proteome</keyword>
<name>A0ACC0JU79_CHOFU</name>
<protein>
    <submittedName>
        <fullName evidence="1">Uncharacterized protein</fullName>
    </submittedName>
</protein>
<proteinExistence type="predicted"/>
<accession>A0ACC0JU79</accession>
<comment type="caution">
    <text evidence="1">The sequence shown here is derived from an EMBL/GenBank/DDBJ whole genome shotgun (WGS) entry which is preliminary data.</text>
</comment>
<dbReference type="EMBL" id="CM046103">
    <property type="protein sequence ID" value="KAI8427569.1"/>
    <property type="molecule type" value="Genomic_DNA"/>
</dbReference>
<evidence type="ECO:0000313" key="1">
    <source>
        <dbReference type="EMBL" id="KAI8427569.1"/>
    </source>
</evidence>
<dbReference type="Proteomes" id="UP001064048">
    <property type="component" value="Chromosome 3"/>
</dbReference>
<sequence>MANIFNRIGQVGLGLTFVGGVVNSALFNVPDELPKIFTVLGVDYEERVLPSITSEVLKAVVAQFNAEELITQREEAEKARFLVEKEEQKKKATVVAAEGDAQAAILLAKSFASAGQGLVELRRIEAAEDIAYQLSKSRNRTLTFVTGNAKKLEELRAILGKTFPLELVSHNLDLPELQELESSENLVFASLFMTGGLGQLGVECAKYLRGKYGREQVILSDIIKPTPEVVNDGPYIFADILDFKGLQKIVVNHRVDWLIHFSALLSAIGEQNVPLAVRVNIEGMHNVIELAKQYKLRIFVPSTIGAFGPDSPRNPTPNITIQRPRTIYGVSKVHAELLGEYYYYKFGLDFRCLRFPGVISSDPPGGGTTDYAIAIFHDLLRKGNYQCYLKPDTRLPMMHVRDALRALSEFLEAPNEILNRRVYNVTSMSFTPEELADKMAKYLPDLKITYRPDSRQDIADSWPQVFDDSEARRDWSWKPEVDLDNLVELMMKEVHHDKPDFPESCKVVIVNRMIEQNTDYRFNINLQNACDLDIKKYCSAIIAIEPKDVELQGKVLYCLKEKFRQSKLTATCENELANILKEQALNYRLDPLLSKLCSAEIQTICSVPNNSITKSDGQVEECLKNALLNHKIVSPACSQEVAQIIEETEVDIDADPLLERACAFDLLRYCKDLEHGAGRRLKCLKIILNDSNRKLEEECNKELSNRLEMYKHVDAGKIENFGDMFHELSSSPSKKYFLVIGISVSVLQITNITVSERTPMAITLTNCVADYSHAAKRRIVPLAAFFTIVISDIISILLLKFVQIHNFGELISPKSERIFQCYSNAFEEQTILRFSMVLNKMQSSLDDLVQYTQLFKPVATVLQGTVLPFLVLYPVIFYSWIVVYGFEENIEAGFVTVAVVASIQILICLCCYWSVHIQCFLACSMSTKKGNLNPDVWFMFQKSKYVYDWDKKTFATVEFPVVPEFMELFKERATAPFFVFQVFCVALWCLDKYWYYSIFTLVMLVMFECTLVQQQLRNMSEIRKMGNKPYNINVYRNRRWRQIVSDQLVPGDIVSITRSANENLVPCDIVLLRGSCIVDESMLTGESVPQMKEALENEKNPQQNLDPEGDGKLHMLYGGTKIVQHSSPSKSGSAGLKAPDNGCIGYVIRTGFNTSQGKLLRTILFGVKRVTANNLETFGFILFLLIFAIAAAAYVWVKGCEDPERNRYKLFLECTLILTSVVPPELPIELSLAVNTSLLSLSKLAVFCTEPFRIPFAGKVEICCFDKTGTLTSDNLVVEGVAGIGQHKDATVIPLSDAPMETIQVLASCHSLVQLDDGIVGDPLEKATLKAAEWNLTKGDAIVPKKGKSPGLKIVHRNHFASALKRMSVIAGYQVNERGFIETHYISSVKGAPETIKSMLKEVPSHYDHVYLTLSRRGARVLALGYRNLGKLSSQDIRDLSREDIESDLTFVGFVIISCPLKTDSKKAIAEIVHASHSVVMITGDNPLTACHVAKELNFTQNAEVLILTKDSDKWGWKSIDEEVFLPVEPFKTSKQLTSKFDLCITGEGLTYLNENHHKFMIELMPHIKVFARFAPKQKEFVVVTLKALGYSTLMCGDGTNDVGALKHADVGVAILANAPERLRERTVAPEPEPPRRPTARGDPRADARAEAAARLRRAMKKLEEEDQPQLVRLGRCTLVTTLQMFKILALNALILAYSQSVLYLDGIKFSDTQATLQSLLLASCFLFISRSKPLKHLSKQRPLPNIFNVYTIMTVLTQFAVHFLCLVYLVREATERSPGSTVYIISMALQISTFAINYRPLLYSIVVSGGAVLALAAGILPDLSNMFEIVYFPPDYRLILVQVLIADMVFAYLVDRACLWLFGEGRSLAT</sequence>
<reference evidence="1 2" key="1">
    <citation type="journal article" date="2022" name="Genome Biol. Evol.">
        <title>The Spruce Budworm Genome: Reconstructing the Evolutionary History of Antifreeze Proteins.</title>
        <authorList>
            <person name="Beliveau C."/>
            <person name="Gagne P."/>
            <person name="Picq S."/>
            <person name="Vernygora O."/>
            <person name="Keeling C.I."/>
            <person name="Pinkney K."/>
            <person name="Doucet D."/>
            <person name="Wen F."/>
            <person name="Johnston J.S."/>
            <person name="Maaroufi H."/>
            <person name="Boyle B."/>
            <person name="Laroche J."/>
            <person name="Dewar K."/>
            <person name="Juretic N."/>
            <person name="Blackburn G."/>
            <person name="Nisole A."/>
            <person name="Brunet B."/>
            <person name="Brandao M."/>
            <person name="Lumley L."/>
            <person name="Duan J."/>
            <person name="Quan G."/>
            <person name="Lucarotti C.J."/>
            <person name="Roe A.D."/>
            <person name="Sperling F.A.H."/>
            <person name="Levesque R.C."/>
            <person name="Cusson M."/>
        </authorList>
    </citation>
    <scope>NUCLEOTIDE SEQUENCE [LARGE SCALE GENOMIC DNA]</scope>
    <source>
        <strain evidence="1">Glfc:IPQL:Cfum</strain>
    </source>
</reference>